<dbReference type="Proteomes" id="UP000663868">
    <property type="component" value="Unassembled WGS sequence"/>
</dbReference>
<evidence type="ECO:0000256" key="1">
    <source>
        <dbReference type="SAM" id="MobiDB-lite"/>
    </source>
</evidence>
<evidence type="ECO:0000313" key="3">
    <source>
        <dbReference type="EMBL" id="CAF0818330.1"/>
    </source>
</evidence>
<dbReference type="AlphaFoldDB" id="A0A813TYQ4"/>
<dbReference type="EMBL" id="CAJOAY010000935">
    <property type="protein sequence ID" value="CAF3763000.1"/>
    <property type="molecule type" value="Genomic_DNA"/>
</dbReference>
<proteinExistence type="predicted"/>
<dbReference type="EMBL" id="CAJOBB010001196">
    <property type="protein sequence ID" value="CAF3823329.1"/>
    <property type="molecule type" value="Genomic_DNA"/>
</dbReference>
<dbReference type="Proteomes" id="UP000663860">
    <property type="component" value="Unassembled WGS sequence"/>
</dbReference>
<dbReference type="Proteomes" id="UP000663845">
    <property type="component" value="Unassembled WGS sequence"/>
</dbReference>
<evidence type="ECO:0000313" key="4">
    <source>
        <dbReference type="EMBL" id="CAF0850361.1"/>
    </source>
</evidence>
<organism evidence="3 8">
    <name type="scientific">Adineta steineri</name>
    <dbReference type="NCBI Taxonomy" id="433720"/>
    <lineage>
        <taxon>Eukaryota</taxon>
        <taxon>Metazoa</taxon>
        <taxon>Spiralia</taxon>
        <taxon>Gnathifera</taxon>
        <taxon>Rotifera</taxon>
        <taxon>Eurotatoria</taxon>
        <taxon>Bdelloidea</taxon>
        <taxon>Adinetida</taxon>
        <taxon>Adinetidae</taxon>
        <taxon>Adineta</taxon>
    </lineage>
</organism>
<reference evidence="3" key="1">
    <citation type="submission" date="2021-02" db="EMBL/GenBank/DDBJ databases">
        <authorList>
            <person name="Nowell W R."/>
        </authorList>
    </citation>
    <scope>NUCLEOTIDE SEQUENCE</scope>
</reference>
<dbReference type="EMBL" id="CAJOAZ010001052">
    <property type="protein sequence ID" value="CAF3756416.1"/>
    <property type="molecule type" value="Genomic_DNA"/>
</dbReference>
<evidence type="ECO:0000313" key="6">
    <source>
        <dbReference type="EMBL" id="CAF3763000.1"/>
    </source>
</evidence>
<gene>
    <name evidence="2" type="ORF">IZO911_LOCUS5779</name>
    <name evidence="3" type="ORF">JYZ213_LOCUS6169</name>
    <name evidence="7" type="ORF">KXQ929_LOCUS18382</name>
    <name evidence="6" type="ORF">OKA104_LOCUS16360</name>
    <name evidence="5" type="ORF">OXD698_LOCUS15758</name>
    <name evidence="4" type="ORF">VCS650_LOCUS6631</name>
</gene>
<evidence type="ECO:0000313" key="2">
    <source>
        <dbReference type="EMBL" id="CAF0779972.1"/>
    </source>
</evidence>
<dbReference type="Proteomes" id="UP000663844">
    <property type="component" value="Unassembled WGS sequence"/>
</dbReference>
<name>A0A813TYQ4_9BILA</name>
<protein>
    <submittedName>
        <fullName evidence="3">Uncharacterized protein</fullName>
    </submittedName>
</protein>
<dbReference type="Proteomes" id="UP000663881">
    <property type="component" value="Unassembled WGS sequence"/>
</dbReference>
<dbReference type="EMBL" id="CAJNON010000041">
    <property type="protein sequence ID" value="CAF0850361.1"/>
    <property type="molecule type" value="Genomic_DNA"/>
</dbReference>
<evidence type="ECO:0000313" key="5">
    <source>
        <dbReference type="EMBL" id="CAF3756416.1"/>
    </source>
</evidence>
<dbReference type="EMBL" id="CAJNOG010000038">
    <property type="protein sequence ID" value="CAF0818330.1"/>
    <property type="molecule type" value="Genomic_DNA"/>
</dbReference>
<dbReference type="Proteomes" id="UP000663891">
    <property type="component" value="Unassembled WGS sequence"/>
</dbReference>
<feature type="region of interest" description="Disordered" evidence="1">
    <location>
        <begin position="1"/>
        <end position="42"/>
    </location>
</feature>
<dbReference type="OrthoDB" id="10012269at2759"/>
<comment type="caution">
    <text evidence="3">The sequence shown here is derived from an EMBL/GenBank/DDBJ whole genome shotgun (WGS) entry which is preliminary data.</text>
</comment>
<dbReference type="EMBL" id="CAJNOE010000035">
    <property type="protein sequence ID" value="CAF0779972.1"/>
    <property type="molecule type" value="Genomic_DNA"/>
</dbReference>
<sequence>MGSKNGKYNVENGTSLRNGKETVPTYISESNEQKPNKKSKRNTTIIPKCINRDILPDSLSTKTDTISLVWLDTDVYRRASNIDTEIKLKNLNSYIRLFDRVDSCERYIKQIGKLNNNANIKKEKLLIIISTTLAPTLIPHLHDLTQVKYIYIYGKSKTLSKAHQEWLRKYNKVKGVYSSSRPLITQISQDQN</sequence>
<evidence type="ECO:0000313" key="8">
    <source>
        <dbReference type="Proteomes" id="UP000663845"/>
    </source>
</evidence>
<accession>A0A813TYQ4</accession>
<evidence type="ECO:0000313" key="7">
    <source>
        <dbReference type="EMBL" id="CAF3823329.1"/>
    </source>
</evidence>